<name>A0ABD0W830_UMBPY</name>
<keyword evidence="15" id="KW-0460">Magnesium</keyword>
<keyword evidence="6" id="KW-1003">Cell membrane</keyword>
<dbReference type="Pfam" id="PF08515">
    <property type="entry name" value="TGF_beta_GS"/>
    <property type="match status" value="1"/>
</dbReference>
<evidence type="ECO:0000313" key="26">
    <source>
        <dbReference type="EMBL" id="KAL0965673.1"/>
    </source>
</evidence>
<reference evidence="26 27" key="1">
    <citation type="submission" date="2024-06" db="EMBL/GenBank/DDBJ databases">
        <authorList>
            <person name="Pan Q."/>
            <person name="Wen M."/>
            <person name="Jouanno E."/>
            <person name="Zahm M."/>
            <person name="Klopp C."/>
            <person name="Cabau C."/>
            <person name="Louis A."/>
            <person name="Berthelot C."/>
            <person name="Parey E."/>
            <person name="Roest Crollius H."/>
            <person name="Montfort J."/>
            <person name="Robinson-Rechavi M."/>
            <person name="Bouchez O."/>
            <person name="Lampietro C."/>
            <person name="Lopez Roques C."/>
            <person name="Donnadieu C."/>
            <person name="Postlethwait J."/>
            <person name="Bobe J."/>
            <person name="Verreycken H."/>
            <person name="Guiguen Y."/>
        </authorList>
    </citation>
    <scope>NUCLEOTIDE SEQUENCE [LARGE SCALE GENOMIC DNA]</scope>
    <source>
        <strain evidence="26">Up_M1</strain>
        <tissue evidence="26">Testis</tissue>
    </source>
</reference>
<evidence type="ECO:0000256" key="2">
    <source>
        <dbReference type="ARBA" id="ARBA00001946"/>
    </source>
</evidence>
<evidence type="ECO:0000256" key="1">
    <source>
        <dbReference type="ARBA" id="ARBA00001936"/>
    </source>
</evidence>
<keyword evidence="8" id="KW-0808">Transferase</keyword>
<evidence type="ECO:0000256" key="8">
    <source>
        <dbReference type="ARBA" id="ARBA00022679"/>
    </source>
</evidence>
<dbReference type="PROSITE" id="PS51256">
    <property type="entry name" value="GS"/>
    <property type="match status" value="1"/>
</dbReference>
<keyword evidence="7" id="KW-0723">Serine/threonine-protein kinase</keyword>
<keyword evidence="18" id="KW-1015">Disulfide bond</keyword>
<dbReference type="GO" id="GO:0046872">
    <property type="term" value="F:metal ion binding"/>
    <property type="evidence" value="ECO:0007669"/>
    <property type="project" value="UniProtKB-KW"/>
</dbReference>
<evidence type="ECO:0000256" key="4">
    <source>
        <dbReference type="ARBA" id="ARBA00009605"/>
    </source>
</evidence>
<evidence type="ECO:0000256" key="16">
    <source>
        <dbReference type="ARBA" id="ARBA00022989"/>
    </source>
</evidence>
<keyword evidence="14 21" id="KW-0067">ATP-binding</keyword>
<dbReference type="InterPro" id="IPR001245">
    <property type="entry name" value="Ser-Thr/Tyr_kinase_cat_dom"/>
</dbReference>
<evidence type="ECO:0000256" key="13">
    <source>
        <dbReference type="ARBA" id="ARBA00022777"/>
    </source>
</evidence>
<dbReference type="GO" id="GO:0004675">
    <property type="term" value="F:transmembrane receptor protein serine/threonine kinase activity"/>
    <property type="evidence" value="ECO:0007669"/>
    <property type="project" value="UniProtKB-EC"/>
</dbReference>
<dbReference type="Gene3D" id="2.10.60.10">
    <property type="entry name" value="CD59"/>
    <property type="match status" value="1"/>
</dbReference>
<keyword evidence="13" id="KW-0418">Kinase</keyword>
<dbReference type="EMBL" id="JAGEUA010000009">
    <property type="protein sequence ID" value="KAL0965673.1"/>
    <property type="molecule type" value="Genomic_DNA"/>
</dbReference>
<feature type="chain" id="PRO_5044779643" description="receptor protein serine/threonine kinase" evidence="23">
    <location>
        <begin position="31"/>
        <end position="532"/>
    </location>
</feature>
<dbReference type="InterPro" id="IPR008271">
    <property type="entry name" value="Ser/Thr_kinase_AS"/>
</dbReference>
<feature type="domain" description="Protein kinase" evidence="24">
    <location>
        <begin position="234"/>
        <end position="524"/>
    </location>
</feature>
<dbReference type="InterPro" id="IPR000333">
    <property type="entry name" value="TGFB_receptor"/>
</dbReference>
<evidence type="ECO:0000256" key="11">
    <source>
        <dbReference type="ARBA" id="ARBA00022729"/>
    </source>
</evidence>
<dbReference type="FunFam" id="1.10.510.10:FF:000018">
    <property type="entry name" value="Receptor protein serine/threonine kinase"/>
    <property type="match status" value="1"/>
</dbReference>
<dbReference type="GO" id="GO:0005886">
    <property type="term" value="C:plasma membrane"/>
    <property type="evidence" value="ECO:0007669"/>
    <property type="project" value="UniProtKB-SubCell"/>
</dbReference>
<keyword evidence="9 22" id="KW-0812">Transmembrane</keyword>
<dbReference type="PANTHER" id="PTHR23255">
    <property type="entry name" value="TRANSFORMING GROWTH FACTOR-BETA RECEPTOR TYPE I AND II"/>
    <property type="match status" value="1"/>
</dbReference>
<evidence type="ECO:0000259" key="24">
    <source>
        <dbReference type="PROSITE" id="PS50011"/>
    </source>
</evidence>
<evidence type="ECO:0000256" key="17">
    <source>
        <dbReference type="ARBA" id="ARBA00023136"/>
    </source>
</evidence>
<dbReference type="SUPFAM" id="SSF57302">
    <property type="entry name" value="Snake toxin-like"/>
    <property type="match status" value="1"/>
</dbReference>
<evidence type="ECO:0000256" key="7">
    <source>
        <dbReference type="ARBA" id="ARBA00022527"/>
    </source>
</evidence>
<dbReference type="InterPro" id="IPR003605">
    <property type="entry name" value="GS_dom"/>
</dbReference>
<dbReference type="EC" id="2.7.11.30" evidence="5"/>
<dbReference type="PANTHER" id="PTHR23255:SF62">
    <property type="entry name" value="BONE MORPHOGENETIC PROTEIN RECEPTOR TYPE-1B"/>
    <property type="match status" value="1"/>
</dbReference>
<evidence type="ECO:0000256" key="9">
    <source>
        <dbReference type="ARBA" id="ARBA00022692"/>
    </source>
</evidence>
<feature type="transmembrane region" description="Helical" evidence="22">
    <location>
        <begin position="155"/>
        <end position="177"/>
    </location>
</feature>
<dbReference type="Pfam" id="PF01064">
    <property type="entry name" value="Activin_recp"/>
    <property type="match status" value="1"/>
</dbReference>
<evidence type="ECO:0000256" key="12">
    <source>
        <dbReference type="ARBA" id="ARBA00022741"/>
    </source>
</evidence>
<keyword evidence="27" id="KW-1185">Reference proteome</keyword>
<dbReference type="Gene3D" id="1.10.510.10">
    <property type="entry name" value="Transferase(Phosphotransferase) domain 1"/>
    <property type="match status" value="1"/>
</dbReference>
<evidence type="ECO:0000256" key="18">
    <source>
        <dbReference type="ARBA" id="ARBA00023157"/>
    </source>
</evidence>
<comment type="cofactor">
    <cofactor evidence="1">
        <name>Mn(2+)</name>
        <dbReference type="ChEBI" id="CHEBI:29035"/>
    </cofactor>
</comment>
<evidence type="ECO:0000256" key="10">
    <source>
        <dbReference type="ARBA" id="ARBA00022723"/>
    </source>
</evidence>
<evidence type="ECO:0000256" key="21">
    <source>
        <dbReference type="PROSITE-ProRule" id="PRU10141"/>
    </source>
</evidence>
<evidence type="ECO:0000256" key="22">
    <source>
        <dbReference type="SAM" id="Phobius"/>
    </source>
</evidence>
<dbReference type="SMART" id="SM00220">
    <property type="entry name" value="S_TKc"/>
    <property type="match status" value="1"/>
</dbReference>
<comment type="cofactor">
    <cofactor evidence="2">
        <name>Mg(2+)</name>
        <dbReference type="ChEBI" id="CHEBI:18420"/>
    </cofactor>
</comment>
<keyword evidence="11 23" id="KW-0732">Signal</keyword>
<evidence type="ECO:0000256" key="6">
    <source>
        <dbReference type="ARBA" id="ARBA00022475"/>
    </source>
</evidence>
<dbReference type="InterPro" id="IPR045860">
    <property type="entry name" value="Snake_toxin-like_sf"/>
</dbReference>
<sequence length="532" mass="59782">MGTVWLPWGRAWTTVLLVTGLALLSPGSNANVLDSMLLRNAGRKDPGGSPAPAAAQKILWCICSPTCPDYSTNNTCRTDGFCFTLVEEDEGTGPVFSTGCLGMKGADFQCRDTGNARQRRAIECCTDQDYCNTHVYPTLPPLKSTDYVESSIHHMALFISVIVCSIVLAVILIYCYFRYKRQESRPRYNIGLEEDDTYIPPGESLKDLIEQSQSSSGSGSGLPLLVQRTIAKQIQMVKQIGKGRYGDVWMGRWRGERVAVKVFITTEEASWFRETEIYQTVLMRHQNILGFIAADIKGTGSWTQLYLITDYHENGSLYDYLKSTTLDITALLRLAYSSVSGLCHLHTEIFGTQGKPAIAHRDLKSKNILVKKNGACCIADLGLAVKFISDTNEVDIPPNTRVGTKRYMPPEVLDETLNRNHFQSYIMADMYSFGLILWEIARRCISGGIVEEYQLPYHDMVPSDPSYEDMRELVCIKRQRPSFANRWSSDECLRQMGKLMTECWAHNPASRLTALRVKKTLAKMSESQDIKL</sequence>
<dbReference type="SMART" id="SM00467">
    <property type="entry name" value="GS"/>
    <property type="match status" value="1"/>
</dbReference>
<dbReference type="InterPro" id="IPR000472">
    <property type="entry name" value="Activin_recp"/>
</dbReference>
<evidence type="ECO:0000256" key="5">
    <source>
        <dbReference type="ARBA" id="ARBA00012401"/>
    </source>
</evidence>
<dbReference type="Proteomes" id="UP001557470">
    <property type="component" value="Unassembled WGS sequence"/>
</dbReference>
<dbReference type="AlphaFoldDB" id="A0ABD0W830"/>
<evidence type="ECO:0000256" key="15">
    <source>
        <dbReference type="ARBA" id="ARBA00022842"/>
    </source>
</evidence>
<keyword evidence="16 22" id="KW-1133">Transmembrane helix</keyword>
<evidence type="ECO:0000313" key="27">
    <source>
        <dbReference type="Proteomes" id="UP001557470"/>
    </source>
</evidence>
<dbReference type="PROSITE" id="PS00107">
    <property type="entry name" value="PROTEIN_KINASE_ATP"/>
    <property type="match status" value="1"/>
</dbReference>
<feature type="signal peptide" evidence="23">
    <location>
        <begin position="1"/>
        <end position="30"/>
    </location>
</feature>
<keyword evidence="19" id="KW-0675">Receptor</keyword>
<dbReference type="PROSITE" id="PS50011">
    <property type="entry name" value="PROTEIN_KINASE_DOM"/>
    <property type="match status" value="1"/>
</dbReference>
<gene>
    <name evidence="26" type="ORF">UPYG_G00284260</name>
</gene>
<dbReference type="InterPro" id="IPR017441">
    <property type="entry name" value="Protein_kinase_ATP_BS"/>
</dbReference>
<dbReference type="GO" id="GO:0005524">
    <property type="term" value="F:ATP binding"/>
    <property type="evidence" value="ECO:0007669"/>
    <property type="project" value="UniProtKB-UniRule"/>
</dbReference>
<feature type="binding site" evidence="21">
    <location>
        <position position="261"/>
    </location>
    <ligand>
        <name>ATP</name>
        <dbReference type="ChEBI" id="CHEBI:30616"/>
    </ligand>
</feature>
<accession>A0ABD0W830</accession>
<evidence type="ECO:0000256" key="19">
    <source>
        <dbReference type="ARBA" id="ARBA00023170"/>
    </source>
</evidence>
<dbReference type="Gene3D" id="3.30.200.20">
    <property type="entry name" value="Phosphorylase Kinase, domain 1"/>
    <property type="match status" value="1"/>
</dbReference>
<dbReference type="PROSITE" id="PS00108">
    <property type="entry name" value="PROTEIN_KINASE_ST"/>
    <property type="match status" value="1"/>
</dbReference>
<evidence type="ECO:0000256" key="14">
    <source>
        <dbReference type="ARBA" id="ARBA00022840"/>
    </source>
</evidence>
<evidence type="ECO:0000256" key="23">
    <source>
        <dbReference type="SAM" id="SignalP"/>
    </source>
</evidence>
<dbReference type="Pfam" id="PF07714">
    <property type="entry name" value="PK_Tyr_Ser-Thr"/>
    <property type="match status" value="1"/>
</dbReference>
<evidence type="ECO:0000256" key="3">
    <source>
        <dbReference type="ARBA" id="ARBA00004251"/>
    </source>
</evidence>
<dbReference type="InterPro" id="IPR000719">
    <property type="entry name" value="Prot_kinase_dom"/>
</dbReference>
<dbReference type="InterPro" id="IPR011009">
    <property type="entry name" value="Kinase-like_dom_sf"/>
</dbReference>
<keyword evidence="12 21" id="KW-0547">Nucleotide-binding</keyword>
<keyword evidence="17 22" id="KW-0472">Membrane</keyword>
<evidence type="ECO:0000259" key="25">
    <source>
        <dbReference type="PROSITE" id="PS51256"/>
    </source>
</evidence>
<feature type="domain" description="GS" evidence="25">
    <location>
        <begin position="203"/>
        <end position="233"/>
    </location>
</feature>
<comment type="caution">
    <text evidence="26">The sequence shown here is derived from an EMBL/GenBank/DDBJ whole genome shotgun (WGS) entry which is preliminary data.</text>
</comment>
<protein>
    <recommendedName>
        <fullName evidence="5">receptor protein serine/threonine kinase</fullName>
        <ecNumber evidence="5">2.7.11.30</ecNumber>
    </recommendedName>
</protein>
<comment type="subcellular location">
    <subcellularLocation>
        <location evidence="3">Cell membrane</location>
        <topology evidence="3">Single-pass type I membrane protein</topology>
    </subcellularLocation>
</comment>
<dbReference type="FunFam" id="3.30.200.20:FF:000055">
    <property type="entry name" value="Receptor protein serine/threonine kinase"/>
    <property type="match status" value="1"/>
</dbReference>
<organism evidence="26 27">
    <name type="scientific">Umbra pygmaea</name>
    <name type="common">Eastern mudminnow</name>
    <dbReference type="NCBI Taxonomy" id="75934"/>
    <lineage>
        <taxon>Eukaryota</taxon>
        <taxon>Metazoa</taxon>
        <taxon>Chordata</taxon>
        <taxon>Craniata</taxon>
        <taxon>Vertebrata</taxon>
        <taxon>Euteleostomi</taxon>
        <taxon>Actinopterygii</taxon>
        <taxon>Neopterygii</taxon>
        <taxon>Teleostei</taxon>
        <taxon>Protacanthopterygii</taxon>
        <taxon>Esociformes</taxon>
        <taxon>Umbridae</taxon>
        <taxon>Umbra</taxon>
    </lineage>
</organism>
<proteinExistence type="inferred from homology"/>
<keyword evidence="20" id="KW-0464">Manganese</keyword>
<evidence type="ECO:0000256" key="20">
    <source>
        <dbReference type="ARBA" id="ARBA00023211"/>
    </source>
</evidence>
<comment type="similarity">
    <text evidence="4">Belongs to the protein kinase superfamily. TKL Ser/Thr protein kinase family. TGFB receptor subfamily.</text>
</comment>
<keyword evidence="10" id="KW-0479">Metal-binding</keyword>
<dbReference type="SUPFAM" id="SSF56112">
    <property type="entry name" value="Protein kinase-like (PK-like)"/>
    <property type="match status" value="1"/>
</dbReference>
<dbReference type="FunFam" id="2.10.60.10:FF:000001">
    <property type="entry name" value="Receptor protein serine/threonine kinase"/>
    <property type="match status" value="1"/>
</dbReference>